<dbReference type="NCBIfam" id="NF045646">
    <property type="entry name" value="rSAM_Se_TrsS"/>
    <property type="match status" value="1"/>
</dbReference>
<keyword evidence="7" id="KW-1185">Reference proteome</keyword>
<dbReference type="SFLD" id="SFLDS00029">
    <property type="entry name" value="Radical_SAM"/>
    <property type="match status" value="1"/>
</dbReference>
<dbReference type="PROSITE" id="PS51918">
    <property type="entry name" value="RADICAL_SAM"/>
    <property type="match status" value="1"/>
</dbReference>
<evidence type="ECO:0000256" key="3">
    <source>
        <dbReference type="ARBA" id="ARBA00023004"/>
    </source>
</evidence>
<dbReference type="InterPro" id="IPR034474">
    <property type="entry name" value="Methyltransferase_Class_D"/>
</dbReference>
<dbReference type="SFLD" id="SFLDG01067">
    <property type="entry name" value="SPASM/twitch_domain_containing"/>
    <property type="match status" value="1"/>
</dbReference>
<dbReference type="InterPro" id="IPR058240">
    <property type="entry name" value="rSAM_sf"/>
</dbReference>
<evidence type="ECO:0000256" key="4">
    <source>
        <dbReference type="ARBA" id="ARBA00023014"/>
    </source>
</evidence>
<dbReference type="Pfam" id="PF04055">
    <property type="entry name" value="Radical_SAM"/>
    <property type="match status" value="1"/>
</dbReference>
<dbReference type="GO" id="GO:0046872">
    <property type="term" value="F:metal ion binding"/>
    <property type="evidence" value="ECO:0007669"/>
    <property type="project" value="UniProtKB-KW"/>
</dbReference>
<dbReference type="AlphaFoldDB" id="A0A5S4ZPU2"/>
<keyword evidence="3" id="KW-0408">Iron</keyword>
<proteinExistence type="predicted"/>
<dbReference type="Pfam" id="PF23545">
    <property type="entry name" value="Zn_ribbon_HMPTM"/>
    <property type="match status" value="1"/>
</dbReference>
<keyword evidence="4" id="KW-0411">Iron-sulfur</keyword>
<keyword evidence="2" id="KW-0479">Metal-binding</keyword>
<evidence type="ECO:0000256" key="2">
    <source>
        <dbReference type="ARBA" id="ARBA00022723"/>
    </source>
</evidence>
<evidence type="ECO:0000259" key="5">
    <source>
        <dbReference type="PROSITE" id="PS51918"/>
    </source>
</evidence>
<name>A0A5S4ZPU2_9FIRM</name>
<dbReference type="SUPFAM" id="SSF102114">
    <property type="entry name" value="Radical SAM enzymes"/>
    <property type="match status" value="1"/>
</dbReference>
<accession>A0A5S4ZPU2</accession>
<dbReference type="GO" id="GO:0051536">
    <property type="term" value="F:iron-sulfur cluster binding"/>
    <property type="evidence" value="ECO:0007669"/>
    <property type="project" value="UniProtKB-KW"/>
</dbReference>
<organism evidence="6 7">
    <name type="scientific">Desulfallas thermosapovorans DSM 6562</name>
    <dbReference type="NCBI Taxonomy" id="1121431"/>
    <lineage>
        <taxon>Bacteria</taxon>
        <taxon>Bacillati</taxon>
        <taxon>Bacillota</taxon>
        <taxon>Clostridia</taxon>
        <taxon>Eubacteriales</taxon>
        <taxon>Desulfallaceae</taxon>
        <taxon>Desulfallas</taxon>
    </lineage>
</organism>
<dbReference type="InterPro" id="IPR054698">
    <property type="entry name" value="rSAM_Se_TrsS"/>
</dbReference>
<dbReference type="Gene3D" id="3.20.20.70">
    <property type="entry name" value="Aldolase class I"/>
    <property type="match status" value="1"/>
</dbReference>
<dbReference type="EMBL" id="VNHM01000013">
    <property type="protein sequence ID" value="TYO94602.1"/>
    <property type="molecule type" value="Genomic_DNA"/>
</dbReference>
<dbReference type="SFLD" id="SFLDG01100">
    <property type="entry name" value="methyltransferase_(Class_D)"/>
    <property type="match status" value="1"/>
</dbReference>
<reference evidence="6 7" key="1">
    <citation type="submission" date="2019-07" db="EMBL/GenBank/DDBJ databases">
        <title>Genomic Encyclopedia of Type Strains, Phase I: the one thousand microbial genomes (KMG-I) project.</title>
        <authorList>
            <person name="Kyrpides N."/>
        </authorList>
    </citation>
    <scope>NUCLEOTIDE SEQUENCE [LARGE SCALE GENOMIC DNA]</scope>
    <source>
        <strain evidence="6 7">DSM 6562</strain>
    </source>
</reference>
<dbReference type="InterPro" id="IPR013785">
    <property type="entry name" value="Aldolase_TIM"/>
</dbReference>
<evidence type="ECO:0000313" key="6">
    <source>
        <dbReference type="EMBL" id="TYO94602.1"/>
    </source>
</evidence>
<comment type="caution">
    <text evidence="6">The sequence shown here is derived from an EMBL/GenBank/DDBJ whole genome shotgun (WGS) entry which is preliminary data.</text>
</comment>
<dbReference type="CDD" id="cd01335">
    <property type="entry name" value="Radical_SAM"/>
    <property type="match status" value="1"/>
</dbReference>
<dbReference type="PANTHER" id="PTHR43306">
    <property type="entry name" value="7,8-DIHYDRO-6-HYDROXYMETHYLPTERIN DIMETHYLTRANSFERASE"/>
    <property type="match status" value="1"/>
</dbReference>
<protein>
    <recommendedName>
        <fullName evidence="5">Radical SAM core domain-containing protein</fullName>
    </recommendedName>
</protein>
<dbReference type="PANTHER" id="PTHR43306:SF1">
    <property type="entry name" value="7,8-DIHYDRO-6-HYDROXYMETHYLPTERIN DIMETHYLTRANSFERASE"/>
    <property type="match status" value="1"/>
</dbReference>
<keyword evidence="1" id="KW-0949">S-adenosyl-L-methionine</keyword>
<sequence length="469" mass="51762">MKKMTEAGRVLAVTESLCPHCLAKIPARRVARGNHVYLEKECPEHGSFKVVIWRGEPSFESWSRPKIPAVINVPLTRVERGCPFDCGLCPDHRQHTCTAVLEVTGRCNLHCSFCFAGSGGGAARDPDPGVIRGWYRTLLDAGGPYNIQLSGGEPTMRDDLPGLVSMGRDMGFSFIQLNTNGLRLSREPRFFEELQRAGLASLFLQFDGTESEIYRKLRGRDLLADKLETIRLCGELGIGVILVPTVVPGVNDHNIGDIIDLALEHLPVVRGVHFQPVSYFGRYPQPPSDDMRITLPEVISNIARQTGGRIKVENFRPPGCENALCSFHGNFILMPGGTLMPTTRHETNQNTSCCCTPELAVEGSRKSRKFVANHWSASRPVPVQKSCSCGGGGMEEFIRTDSMDLFLARAKTHTLCISGMAFQDVWNVDLERVKDCCIHTVSPAGKLIPFCAYNITDSQGRSIYRGRAD</sequence>
<dbReference type="InterPro" id="IPR006638">
    <property type="entry name" value="Elp3/MiaA/NifB-like_rSAM"/>
</dbReference>
<dbReference type="InterPro" id="IPR056488">
    <property type="entry name" value="Zn_ribbon_HMPTM"/>
</dbReference>
<evidence type="ECO:0000313" key="7">
    <source>
        <dbReference type="Proteomes" id="UP000323166"/>
    </source>
</evidence>
<evidence type="ECO:0000256" key="1">
    <source>
        <dbReference type="ARBA" id="ARBA00022691"/>
    </source>
</evidence>
<dbReference type="GO" id="GO:0003824">
    <property type="term" value="F:catalytic activity"/>
    <property type="evidence" value="ECO:0007669"/>
    <property type="project" value="InterPro"/>
</dbReference>
<dbReference type="InterPro" id="IPR007197">
    <property type="entry name" value="rSAM"/>
</dbReference>
<dbReference type="SMART" id="SM00729">
    <property type="entry name" value="Elp3"/>
    <property type="match status" value="1"/>
</dbReference>
<dbReference type="Proteomes" id="UP000323166">
    <property type="component" value="Unassembled WGS sequence"/>
</dbReference>
<gene>
    <name evidence="6" type="ORF">LX24_02259</name>
</gene>
<feature type="domain" description="Radical SAM core" evidence="5">
    <location>
        <begin position="90"/>
        <end position="309"/>
    </location>
</feature>